<dbReference type="PROSITE" id="PS51192">
    <property type="entry name" value="HELICASE_ATP_BIND_1"/>
    <property type="match status" value="1"/>
</dbReference>
<dbReference type="SUPFAM" id="SSF52540">
    <property type="entry name" value="P-loop containing nucleoside triphosphate hydrolases"/>
    <property type="match status" value="2"/>
</dbReference>
<evidence type="ECO:0000256" key="5">
    <source>
        <dbReference type="ARBA" id="ARBA00022840"/>
    </source>
</evidence>
<dbReference type="PROSITE" id="PS51198">
    <property type="entry name" value="UVRD_HELICASE_ATP_BIND"/>
    <property type="match status" value="1"/>
</dbReference>
<sequence length="1652" mass="183356">MAAALDRLEAELGEIRHLIGHNILRHDLPHLAALRPRLSRLSDAPIDTLWLNPLAFPRNPYHRLVKHYQDGRLVAGHVNDPEADARLVFDVLADQLGAFRALNATSPDAVAAYHYLTTRGERDLGFDAVFCHVRGADSPSSGQARQVIWRLLEGQACTQATKDVLHEIASPFMGWPLAYALAWISVAGGDSVMPPWVRMQFPDAARLLKRLRDTTCDAPECAWCRERSDPVKALSRWFGFESFRPTPADADGRPLQERIVEEGMRGQSLLGILPTGTGKSVCYQIPALAKFDRTGALTVVISPLVALMADQVAGMERAGISSAVTVNGMLSLPERQDALDKVRMGEAAMLLISPEQLRSVSVRSVLKQREIGLWVLDEAHCVSKWGHDFRPDYRYIARFIKETAGDAEEVPVICLTATAKPDVVRDIRDHFHQRLGATLLLLDGGASRTNLSFEVRPTGKRTKLADILEVIEQRLPPESASGAVVYCATRKATEDVAQFLQHQGLSAERYHAGLTPDEKKTIQERFRVGDLRVIAATNAFGMGIDKPDIRLVVHGDMPGSLENYLQEAGRAGRDRDHANCVLLFAADDVERQFQLSARSRLDRREIGAILKAVRRMDARTRSTGTVVATSGEIVRQEHDREFQRESATDDTRVRTAISWLEEARLLTREENRVQVFPSSLRIRTIDEADARLEKAKITGTRRTQLIGIVRHLMNAPPDEGISTDELTGISGLTGGQLTKALADLETLGIAQNDTAVTVFVHSGVTDDSRKRLGQATRLETDLIALMLEEAPDAEDQVSTPFNLQLACQKLRDDGHSHVRPDVVEKLLRGMARDGRDLDGGKGNVRLRKASRHTLFVALQRSWSVLEQSAALRRQAGEALVEHLLGRLAKGQRGKDQQVQTTLGDLLASLTGDALLRGQVNEMTRLMDRALMWLHEQDVVTLGKGLTVFRPAMTVQLAPGKGQFLVKDFAPLQEHYDEQTVQTHVMAAYAETGLNSMPNAVRLSEDYFALDQNAFMGRWMKGKTTEVKHQTTGKSWQAVVEALGNPLQQKIVADDRDATNVLVLAGPGSGKTRVLVHRIAYLIRVRRADPHSILVLSYNRHAAVEIRARLRHLIGDEAFGVTVSTCHAMAMRLVGASFAGSQAESRDFDNILMEAVRQLSGEGLSKTEAEAQRETLIQGYRWILVDEYQDIGPEEYALIAAVAGRTIDDEDMRLSLFAVGDDDQNIYAFAGASIRFIRQFEQDYRAKPEFLVENYRSTRHIIEASNTVITGAADRMKLGHDITIDRTRRKVAAGGAMAEYDPVGQGRVHLLQCPPGDRLQAVAAVDELQRLAALEPGWNWSRTAIIARNWRQLAPVRAYAEAQGIPVEMANESLPSLWRLREMRLFIERIGRDRNRLLDVTDLLEVSNSLPRNHWSDLIAEGIAALAQEIGGGQFAVPDLVEWFGEWARDARGEQRGVLLMTAHRAKGLEFDDVVILNGGWDRPSRNEDPDAPRRLFYVAMTRARRSLAVMTQGAHAFLPPQGDNILRRLAALPDVRDLPPNRTYLMPDLSQVFIDWAGRLRAGDPGLAAIAQAQTGDTVRLVQDGARWSVRDAQGRALITMKGGWAIPDGRRVVAAEVGAIIARHAHESGEEHRAKLRRDSWDVVLPEIVLE</sequence>
<evidence type="ECO:0000256" key="8">
    <source>
        <dbReference type="ARBA" id="ARBA00034617"/>
    </source>
</evidence>
<keyword evidence="6" id="KW-0238">DNA-binding</keyword>
<dbReference type="InterPro" id="IPR004589">
    <property type="entry name" value="DNA_helicase_ATP-dep_RecQ"/>
</dbReference>
<keyword evidence="5 10" id="KW-0067">ATP-binding</keyword>
<dbReference type="PANTHER" id="PTHR13710">
    <property type="entry name" value="DNA HELICASE RECQ FAMILY MEMBER"/>
    <property type="match status" value="1"/>
</dbReference>
<reference evidence="14 15" key="1">
    <citation type="submission" date="2017-06" db="EMBL/GenBank/DDBJ databases">
        <authorList>
            <person name="Kim H.J."/>
            <person name="Triplett B.A."/>
        </authorList>
    </citation>
    <scope>NUCLEOTIDE SEQUENCE [LARGE SCALE GENOMIC DNA]</scope>
    <source>
        <strain evidence="14 15">DSM 11445</strain>
    </source>
</reference>
<feature type="binding site" evidence="10">
    <location>
        <begin position="1064"/>
        <end position="1071"/>
    </location>
    <ligand>
        <name>ATP</name>
        <dbReference type="ChEBI" id="CHEBI:30616"/>
    </ligand>
</feature>
<dbReference type="Pfam" id="PF00270">
    <property type="entry name" value="DEAD"/>
    <property type="match status" value="1"/>
</dbReference>
<evidence type="ECO:0000259" key="12">
    <source>
        <dbReference type="PROSITE" id="PS51194"/>
    </source>
</evidence>
<dbReference type="GO" id="GO:0006281">
    <property type="term" value="P:DNA repair"/>
    <property type="evidence" value="ECO:0007669"/>
    <property type="project" value="TreeGrafter"/>
</dbReference>
<dbReference type="SMART" id="SM00487">
    <property type="entry name" value="DEXDc"/>
    <property type="match status" value="1"/>
</dbReference>
<evidence type="ECO:0000313" key="15">
    <source>
        <dbReference type="Proteomes" id="UP000198440"/>
    </source>
</evidence>
<evidence type="ECO:0000256" key="2">
    <source>
        <dbReference type="ARBA" id="ARBA00022741"/>
    </source>
</evidence>
<comment type="catalytic activity">
    <reaction evidence="8">
        <text>Couples ATP hydrolysis with the unwinding of duplex DNA by translocating in the 3'-5' direction.</text>
        <dbReference type="EC" id="5.6.2.4"/>
    </reaction>
</comment>
<dbReference type="InterPro" id="IPR014016">
    <property type="entry name" value="UvrD-like_ATP-bd"/>
</dbReference>
<dbReference type="EMBL" id="FZON01000020">
    <property type="protein sequence ID" value="SNS57201.1"/>
    <property type="molecule type" value="Genomic_DNA"/>
</dbReference>
<gene>
    <name evidence="14" type="ORF">SAMN04488078_102072</name>
</gene>
<evidence type="ECO:0000313" key="14">
    <source>
        <dbReference type="EMBL" id="SNS57201.1"/>
    </source>
</evidence>
<keyword evidence="7" id="KW-0413">Isomerase</keyword>
<comment type="similarity">
    <text evidence="1">Belongs to the helicase family. RecQ subfamily.</text>
</comment>
<feature type="domain" description="UvrD-like helicase ATP-binding" evidence="13">
    <location>
        <begin position="1043"/>
        <end position="1257"/>
    </location>
</feature>
<dbReference type="GO" id="GO:0006310">
    <property type="term" value="P:DNA recombination"/>
    <property type="evidence" value="ECO:0007669"/>
    <property type="project" value="InterPro"/>
</dbReference>
<dbReference type="GO" id="GO:0005737">
    <property type="term" value="C:cytoplasm"/>
    <property type="evidence" value="ECO:0007669"/>
    <property type="project" value="TreeGrafter"/>
</dbReference>
<dbReference type="GO" id="GO:0009378">
    <property type="term" value="F:four-way junction helicase activity"/>
    <property type="evidence" value="ECO:0007669"/>
    <property type="project" value="TreeGrafter"/>
</dbReference>
<dbReference type="Proteomes" id="UP000198440">
    <property type="component" value="Unassembled WGS sequence"/>
</dbReference>
<evidence type="ECO:0000256" key="6">
    <source>
        <dbReference type="ARBA" id="ARBA00023125"/>
    </source>
</evidence>
<evidence type="ECO:0000256" key="7">
    <source>
        <dbReference type="ARBA" id="ARBA00023235"/>
    </source>
</evidence>
<proteinExistence type="inferred from homology"/>
<dbReference type="GO" id="GO:0005524">
    <property type="term" value="F:ATP binding"/>
    <property type="evidence" value="ECO:0007669"/>
    <property type="project" value="UniProtKB-UniRule"/>
</dbReference>
<dbReference type="InterPro" id="IPR011545">
    <property type="entry name" value="DEAD/DEAH_box_helicase_dom"/>
</dbReference>
<name>A0A239FKB2_9RHOB</name>
<dbReference type="InterPro" id="IPR014001">
    <property type="entry name" value="Helicase_ATP-bd"/>
</dbReference>
<dbReference type="Pfam" id="PF13245">
    <property type="entry name" value="AAA_19"/>
    <property type="match status" value="1"/>
</dbReference>
<evidence type="ECO:0000259" key="13">
    <source>
        <dbReference type="PROSITE" id="PS51198"/>
    </source>
</evidence>
<feature type="domain" description="Helicase ATP-binding" evidence="11">
    <location>
        <begin position="260"/>
        <end position="437"/>
    </location>
</feature>
<organism evidence="14 15">
    <name type="scientific">Antarctobacter heliothermus</name>
    <dbReference type="NCBI Taxonomy" id="74033"/>
    <lineage>
        <taxon>Bacteria</taxon>
        <taxon>Pseudomonadati</taxon>
        <taxon>Pseudomonadota</taxon>
        <taxon>Alphaproteobacteria</taxon>
        <taxon>Rhodobacterales</taxon>
        <taxon>Roseobacteraceae</taxon>
        <taxon>Antarctobacter</taxon>
    </lineage>
</organism>
<dbReference type="InterPro" id="IPR014017">
    <property type="entry name" value="DNA_helicase_UvrD-like_C"/>
</dbReference>
<dbReference type="GO" id="GO:0005694">
    <property type="term" value="C:chromosome"/>
    <property type="evidence" value="ECO:0007669"/>
    <property type="project" value="TreeGrafter"/>
</dbReference>
<dbReference type="SMART" id="SM00490">
    <property type="entry name" value="HELICc"/>
    <property type="match status" value="1"/>
</dbReference>
<dbReference type="NCBIfam" id="TIGR00614">
    <property type="entry name" value="recQ_fam"/>
    <property type="match status" value="1"/>
</dbReference>
<accession>A0A239FKB2</accession>
<dbReference type="CDD" id="cd18018">
    <property type="entry name" value="DEXHc_RecQ4-like"/>
    <property type="match status" value="1"/>
</dbReference>
<dbReference type="PANTHER" id="PTHR13710:SF105">
    <property type="entry name" value="ATP-DEPENDENT DNA HELICASE Q1"/>
    <property type="match status" value="1"/>
</dbReference>
<evidence type="ECO:0000259" key="11">
    <source>
        <dbReference type="PROSITE" id="PS51192"/>
    </source>
</evidence>
<evidence type="ECO:0000256" key="10">
    <source>
        <dbReference type="PROSITE-ProRule" id="PRU00560"/>
    </source>
</evidence>
<dbReference type="PROSITE" id="PS51194">
    <property type="entry name" value="HELICASE_CTER"/>
    <property type="match status" value="1"/>
</dbReference>
<dbReference type="Pfam" id="PF13361">
    <property type="entry name" value="UvrD_C"/>
    <property type="match status" value="1"/>
</dbReference>
<dbReference type="EC" id="5.6.2.4" evidence="9"/>
<dbReference type="GO" id="GO:0016787">
    <property type="term" value="F:hydrolase activity"/>
    <property type="evidence" value="ECO:0007669"/>
    <property type="project" value="UniProtKB-UniRule"/>
</dbReference>
<keyword evidence="3 10" id="KW-0378">Hydrolase</keyword>
<dbReference type="InterPro" id="IPR001650">
    <property type="entry name" value="Helicase_C-like"/>
</dbReference>
<dbReference type="Gene3D" id="3.40.50.300">
    <property type="entry name" value="P-loop containing nucleotide triphosphate hydrolases"/>
    <property type="match status" value="5"/>
</dbReference>
<dbReference type="GO" id="GO:0043138">
    <property type="term" value="F:3'-5' DNA helicase activity"/>
    <property type="evidence" value="ECO:0007669"/>
    <property type="project" value="UniProtKB-EC"/>
</dbReference>
<dbReference type="RefSeq" id="WP_245823234.1">
    <property type="nucleotide sequence ID" value="NZ_FZON01000020.1"/>
</dbReference>
<dbReference type="InterPro" id="IPR027417">
    <property type="entry name" value="P-loop_NTPase"/>
</dbReference>
<evidence type="ECO:0000256" key="1">
    <source>
        <dbReference type="ARBA" id="ARBA00005446"/>
    </source>
</evidence>
<evidence type="ECO:0000256" key="4">
    <source>
        <dbReference type="ARBA" id="ARBA00022806"/>
    </source>
</evidence>
<keyword evidence="2 10" id="KW-0547">Nucleotide-binding</keyword>
<dbReference type="Pfam" id="PF00271">
    <property type="entry name" value="Helicase_C"/>
    <property type="match status" value="1"/>
</dbReference>
<evidence type="ECO:0000256" key="9">
    <source>
        <dbReference type="ARBA" id="ARBA00034808"/>
    </source>
</evidence>
<keyword evidence="4 10" id="KW-0347">Helicase</keyword>
<dbReference type="GO" id="GO:0003677">
    <property type="term" value="F:DNA binding"/>
    <property type="evidence" value="ECO:0007669"/>
    <property type="project" value="UniProtKB-KW"/>
</dbReference>
<protein>
    <recommendedName>
        <fullName evidence="9">DNA 3'-5' helicase</fullName>
        <ecNumber evidence="9">5.6.2.4</ecNumber>
    </recommendedName>
</protein>
<evidence type="ECO:0000256" key="3">
    <source>
        <dbReference type="ARBA" id="ARBA00022801"/>
    </source>
</evidence>
<dbReference type="CDD" id="cd17932">
    <property type="entry name" value="DEXQc_UvrD"/>
    <property type="match status" value="1"/>
</dbReference>
<feature type="domain" description="Helicase C-terminal" evidence="12">
    <location>
        <begin position="463"/>
        <end position="617"/>
    </location>
</feature>